<name>A0ACB9DWX1_CICIN</name>
<accession>A0ACB9DWX1</accession>
<organism evidence="1 2">
    <name type="scientific">Cichorium intybus</name>
    <name type="common">Chicory</name>
    <dbReference type="NCBI Taxonomy" id="13427"/>
    <lineage>
        <taxon>Eukaryota</taxon>
        <taxon>Viridiplantae</taxon>
        <taxon>Streptophyta</taxon>
        <taxon>Embryophyta</taxon>
        <taxon>Tracheophyta</taxon>
        <taxon>Spermatophyta</taxon>
        <taxon>Magnoliopsida</taxon>
        <taxon>eudicotyledons</taxon>
        <taxon>Gunneridae</taxon>
        <taxon>Pentapetalae</taxon>
        <taxon>asterids</taxon>
        <taxon>campanulids</taxon>
        <taxon>Asterales</taxon>
        <taxon>Asteraceae</taxon>
        <taxon>Cichorioideae</taxon>
        <taxon>Cichorieae</taxon>
        <taxon>Cichoriinae</taxon>
        <taxon>Cichorium</taxon>
    </lineage>
</organism>
<sequence length="91" mass="10151">MCGFGPSHVGHVPPSDLAIMEAPPNQISFCATCPDTSIVSSIFCYHIIPSRLLPYIRISQKKFILSFSIRSLCRSAIYASESLLRREVHIQ</sequence>
<keyword evidence="2" id="KW-1185">Reference proteome</keyword>
<dbReference type="Proteomes" id="UP001055811">
    <property type="component" value="Linkage Group LG04"/>
</dbReference>
<comment type="caution">
    <text evidence="1">The sequence shown here is derived from an EMBL/GenBank/DDBJ whole genome shotgun (WGS) entry which is preliminary data.</text>
</comment>
<protein>
    <submittedName>
        <fullName evidence="1">Uncharacterized protein</fullName>
    </submittedName>
</protein>
<evidence type="ECO:0000313" key="1">
    <source>
        <dbReference type="EMBL" id="KAI3751224.1"/>
    </source>
</evidence>
<evidence type="ECO:0000313" key="2">
    <source>
        <dbReference type="Proteomes" id="UP001055811"/>
    </source>
</evidence>
<reference evidence="1 2" key="2">
    <citation type="journal article" date="2022" name="Mol. Ecol. Resour.">
        <title>The genomes of chicory, endive, great burdock and yacon provide insights into Asteraceae paleo-polyploidization history and plant inulin production.</title>
        <authorList>
            <person name="Fan W."/>
            <person name="Wang S."/>
            <person name="Wang H."/>
            <person name="Wang A."/>
            <person name="Jiang F."/>
            <person name="Liu H."/>
            <person name="Zhao H."/>
            <person name="Xu D."/>
            <person name="Zhang Y."/>
        </authorList>
    </citation>
    <scope>NUCLEOTIDE SEQUENCE [LARGE SCALE GENOMIC DNA]</scope>
    <source>
        <strain evidence="2">cv. Punajuju</strain>
        <tissue evidence="1">Leaves</tissue>
    </source>
</reference>
<dbReference type="EMBL" id="CM042012">
    <property type="protein sequence ID" value="KAI3751224.1"/>
    <property type="molecule type" value="Genomic_DNA"/>
</dbReference>
<proteinExistence type="predicted"/>
<reference evidence="2" key="1">
    <citation type="journal article" date="2022" name="Mol. Ecol. Resour.">
        <title>The genomes of chicory, endive, great burdock and yacon provide insights into Asteraceae palaeo-polyploidization history and plant inulin production.</title>
        <authorList>
            <person name="Fan W."/>
            <person name="Wang S."/>
            <person name="Wang H."/>
            <person name="Wang A."/>
            <person name="Jiang F."/>
            <person name="Liu H."/>
            <person name="Zhao H."/>
            <person name="Xu D."/>
            <person name="Zhang Y."/>
        </authorList>
    </citation>
    <scope>NUCLEOTIDE SEQUENCE [LARGE SCALE GENOMIC DNA]</scope>
    <source>
        <strain evidence="2">cv. Punajuju</strain>
    </source>
</reference>
<gene>
    <name evidence="1" type="ORF">L2E82_22272</name>
</gene>